<gene>
    <name evidence="4" type="primary">rpl13</name>
    <name evidence="6" type="ORF">IOK49_03100</name>
</gene>
<dbReference type="SUPFAM" id="SSF52161">
    <property type="entry name" value="Ribosomal protein L13"/>
    <property type="match status" value="1"/>
</dbReference>
<comment type="caution">
    <text evidence="6">The sequence shown here is derived from an EMBL/GenBank/DDBJ whole genome shotgun (WGS) entry which is preliminary data.</text>
</comment>
<dbReference type="RefSeq" id="WP_193803745.1">
    <property type="nucleotide sequence ID" value="NZ_JADEZV010000002.1"/>
</dbReference>
<name>A0A843ADC2_9CREN</name>
<comment type="subunit">
    <text evidence="4">Part of the 50S ribosomal subunit.</text>
</comment>
<dbReference type="InterPro" id="IPR005822">
    <property type="entry name" value="Ribosomal_uL13"/>
</dbReference>
<sequence length="150" mass="16853">MLSEKEIVIVNAENLILGRMASKIAKMLLTGKRVVVVNAEKAMISGERNMVIEGYKKLWSVRTLRNPDKQGPRRPQSPRNIVKRAVRGMLPRKPKGKEALSNLKVYIGIPKEFHGKEMIKFEDEVADLSKGRYISVGELSEALGWRGVIA</sequence>
<dbReference type="Gene3D" id="3.90.1180.10">
    <property type="entry name" value="Ribosomal protein L13"/>
    <property type="match status" value="1"/>
</dbReference>
<evidence type="ECO:0000313" key="7">
    <source>
        <dbReference type="Proteomes" id="UP000652307"/>
    </source>
</evidence>
<organism evidence="6 7">
    <name type="scientific">Fervidicoccus fontis</name>
    <dbReference type="NCBI Taxonomy" id="683846"/>
    <lineage>
        <taxon>Archaea</taxon>
        <taxon>Thermoproteota</taxon>
        <taxon>Thermoprotei</taxon>
        <taxon>Fervidicoccales</taxon>
        <taxon>Fervidicoccaceae</taxon>
        <taxon>Fervidicoccus</taxon>
    </lineage>
</organism>
<dbReference type="InterPro" id="IPR005823">
    <property type="entry name" value="Ribosomal_uL13_bac-type"/>
</dbReference>
<dbReference type="InterPro" id="IPR036899">
    <property type="entry name" value="Ribosomal_uL13_sf"/>
</dbReference>
<dbReference type="GO" id="GO:0017148">
    <property type="term" value="P:negative regulation of translation"/>
    <property type="evidence" value="ECO:0007669"/>
    <property type="project" value="TreeGrafter"/>
</dbReference>
<dbReference type="CDD" id="cd00392">
    <property type="entry name" value="Ribosomal_L13"/>
    <property type="match status" value="1"/>
</dbReference>
<keyword evidence="3 4" id="KW-0687">Ribonucleoprotein</keyword>
<evidence type="ECO:0000256" key="2">
    <source>
        <dbReference type="ARBA" id="ARBA00022980"/>
    </source>
</evidence>
<dbReference type="NCBIfam" id="TIGR01077">
    <property type="entry name" value="L13_A_E"/>
    <property type="match status" value="1"/>
</dbReference>
<dbReference type="AlphaFoldDB" id="A0A843ADC2"/>
<comment type="similarity">
    <text evidence="1 4 5">Belongs to the universal ribosomal protein uL13 family.</text>
</comment>
<dbReference type="GO" id="GO:0003735">
    <property type="term" value="F:structural constituent of ribosome"/>
    <property type="evidence" value="ECO:0007669"/>
    <property type="project" value="UniProtKB-UniRule"/>
</dbReference>
<dbReference type="PANTHER" id="PTHR11545">
    <property type="entry name" value="RIBOSOMAL PROTEIN L13"/>
    <property type="match status" value="1"/>
</dbReference>
<dbReference type="EMBL" id="JADEZV010000002">
    <property type="protein sequence ID" value="MBE9391066.1"/>
    <property type="molecule type" value="Genomic_DNA"/>
</dbReference>
<dbReference type="HAMAP" id="MF_01366">
    <property type="entry name" value="Ribosomal_uL13"/>
    <property type="match status" value="1"/>
</dbReference>
<dbReference type="InterPro" id="IPR005755">
    <property type="entry name" value="Ribosomal_uL13_euk/arc"/>
</dbReference>
<dbReference type="Proteomes" id="UP000652307">
    <property type="component" value="Unassembled WGS sequence"/>
</dbReference>
<dbReference type="GO" id="GO:0003729">
    <property type="term" value="F:mRNA binding"/>
    <property type="evidence" value="ECO:0007669"/>
    <property type="project" value="TreeGrafter"/>
</dbReference>
<dbReference type="GO" id="GO:0006412">
    <property type="term" value="P:translation"/>
    <property type="evidence" value="ECO:0007669"/>
    <property type="project" value="UniProtKB-UniRule"/>
</dbReference>
<keyword evidence="2 4" id="KW-0689">Ribosomal protein</keyword>
<evidence type="ECO:0000256" key="3">
    <source>
        <dbReference type="ARBA" id="ARBA00023274"/>
    </source>
</evidence>
<evidence type="ECO:0000256" key="4">
    <source>
        <dbReference type="HAMAP-Rule" id="MF_01366"/>
    </source>
</evidence>
<comment type="function">
    <text evidence="4">This protein is one of the early assembly proteins of the 50S ribosomal subunit, although it is not seen to bind rRNA by itself. It is important during the early stages of 50S assembly.</text>
</comment>
<accession>A0A843ADC2</accession>
<evidence type="ECO:0000256" key="5">
    <source>
        <dbReference type="RuleBase" id="RU003877"/>
    </source>
</evidence>
<evidence type="ECO:0000313" key="6">
    <source>
        <dbReference type="EMBL" id="MBE9391066.1"/>
    </source>
</evidence>
<dbReference type="PIRSF" id="PIRSF002181">
    <property type="entry name" value="Ribosomal_L13"/>
    <property type="match status" value="1"/>
</dbReference>
<protein>
    <recommendedName>
        <fullName evidence="4">Large ribosomal subunit protein uL13</fullName>
    </recommendedName>
</protein>
<dbReference type="GO" id="GO:0022625">
    <property type="term" value="C:cytosolic large ribosomal subunit"/>
    <property type="evidence" value="ECO:0007669"/>
    <property type="project" value="UniProtKB-UniRule"/>
</dbReference>
<dbReference type="PANTHER" id="PTHR11545:SF3">
    <property type="entry name" value="LARGE RIBOSOMAL SUBUNIT PROTEIN UL13"/>
    <property type="match status" value="1"/>
</dbReference>
<proteinExistence type="inferred from homology"/>
<dbReference type="PROSITE" id="PS00783">
    <property type="entry name" value="RIBOSOMAL_L13"/>
    <property type="match status" value="1"/>
</dbReference>
<dbReference type="InterPro" id="IPR023563">
    <property type="entry name" value="Ribosomal_uL13_CS"/>
</dbReference>
<reference evidence="6" key="1">
    <citation type="submission" date="2020-10" db="EMBL/GenBank/DDBJ databases">
        <title>Fervidococcus fontis strain 3639Fd - the first crenarchaeon capable of growth on lipids.</title>
        <authorList>
            <person name="Kochetkova T.V."/>
            <person name="Elcheninov A.G."/>
            <person name="Toschakov S.V."/>
            <person name="Kublanov I.V."/>
        </authorList>
    </citation>
    <scope>NUCLEOTIDE SEQUENCE</scope>
    <source>
        <strain evidence="6">3639Fd</strain>
    </source>
</reference>
<evidence type="ECO:0000256" key="1">
    <source>
        <dbReference type="ARBA" id="ARBA00006227"/>
    </source>
</evidence>
<dbReference type="Pfam" id="PF00572">
    <property type="entry name" value="Ribosomal_L13"/>
    <property type="match status" value="1"/>
</dbReference>
<dbReference type="NCBIfam" id="NF005004">
    <property type="entry name" value="PRK06394.1"/>
    <property type="match status" value="1"/>
</dbReference>